<dbReference type="PROSITE" id="PS51257">
    <property type="entry name" value="PROKAR_LIPOPROTEIN"/>
    <property type="match status" value="1"/>
</dbReference>
<dbReference type="Gene3D" id="3.30.70.2970">
    <property type="entry name" value="Protein of unknown function (DUF541), domain 2"/>
    <property type="match status" value="1"/>
</dbReference>
<gene>
    <name evidence="2" type="ORF">H9704_06105</name>
</gene>
<organism evidence="2 3">
    <name type="scientific">Candidatus Enterocloster excrementipullorum</name>
    <dbReference type="NCBI Taxonomy" id="2838559"/>
    <lineage>
        <taxon>Bacteria</taxon>
        <taxon>Bacillati</taxon>
        <taxon>Bacillota</taxon>
        <taxon>Clostridia</taxon>
        <taxon>Lachnospirales</taxon>
        <taxon>Lachnospiraceae</taxon>
        <taxon>Enterocloster</taxon>
    </lineage>
</organism>
<accession>A0A9D2MZP0</accession>
<feature type="signal peptide" evidence="1">
    <location>
        <begin position="1"/>
        <end position="30"/>
    </location>
</feature>
<proteinExistence type="predicted"/>
<keyword evidence="1" id="KW-0732">Signal</keyword>
<dbReference type="Pfam" id="PF04402">
    <property type="entry name" value="SIMPL"/>
    <property type="match status" value="1"/>
</dbReference>
<dbReference type="InterPro" id="IPR007497">
    <property type="entry name" value="SIMPL/DUF541"/>
</dbReference>
<protein>
    <submittedName>
        <fullName evidence="2">SIMPL domain-containing protein</fullName>
    </submittedName>
</protein>
<dbReference type="Gene3D" id="3.30.110.170">
    <property type="entry name" value="Protein of unknown function (DUF541), domain 1"/>
    <property type="match status" value="1"/>
</dbReference>
<dbReference type="PANTHER" id="PTHR34387">
    <property type="entry name" value="SLR1258 PROTEIN"/>
    <property type="match status" value="1"/>
</dbReference>
<comment type="caution">
    <text evidence="2">The sequence shown here is derived from an EMBL/GenBank/DDBJ whole genome shotgun (WGS) entry which is preliminary data.</text>
</comment>
<dbReference type="Proteomes" id="UP000823910">
    <property type="component" value="Unassembled WGS sequence"/>
</dbReference>
<name>A0A9D2MZP0_9FIRM</name>
<feature type="chain" id="PRO_5039259474" evidence="1">
    <location>
        <begin position="31"/>
        <end position="265"/>
    </location>
</feature>
<reference evidence="2" key="2">
    <citation type="submission" date="2021-04" db="EMBL/GenBank/DDBJ databases">
        <authorList>
            <person name="Gilroy R."/>
        </authorList>
    </citation>
    <scope>NUCLEOTIDE SEQUENCE</scope>
    <source>
        <strain evidence="2">CHK180-15479</strain>
    </source>
</reference>
<dbReference type="GO" id="GO:0006974">
    <property type="term" value="P:DNA damage response"/>
    <property type="evidence" value="ECO:0007669"/>
    <property type="project" value="TreeGrafter"/>
</dbReference>
<sequence length="265" mass="27450">MKQSKKRMMTAAAVTAAVAASILGAAGCGAAGASTTGAVSVPDTIRVENVEGAGNTIAVTGQEEVKVVPDMAQIEYAVYTQADAADACQSENAENLNRTIETLKGLGVEETSIQTSAYGLNPIYDWNSGTQNITGYEMTTRITVSDIPIDQAGSILSESVIAGVNQIDTVSYFSSNYDASYQEALKGAIAVAQAKAQAIAEASGKSVVGIVNVEEYGYNPEVRYSNYSGSGARAVEETAAAAMDMGVMPGQVSVEAQVNVEFAIE</sequence>
<reference evidence="2" key="1">
    <citation type="journal article" date="2021" name="PeerJ">
        <title>Extensive microbial diversity within the chicken gut microbiome revealed by metagenomics and culture.</title>
        <authorList>
            <person name="Gilroy R."/>
            <person name="Ravi A."/>
            <person name="Getino M."/>
            <person name="Pursley I."/>
            <person name="Horton D.L."/>
            <person name="Alikhan N.F."/>
            <person name="Baker D."/>
            <person name="Gharbi K."/>
            <person name="Hall N."/>
            <person name="Watson M."/>
            <person name="Adriaenssens E.M."/>
            <person name="Foster-Nyarko E."/>
            <person name="Jarju S."/>
            <person name="Secka A."/>
            <person name="Antonio M."/>
            <person name="Oren A."/>
            <person name="Chaudhuri R.R."/>
            <person name="La Ragione R."/>
            <person name="Hildebrand F."/>
            <person name="Pallen M.J."/>
        </authorList>
    </citation>
    <scope>NUCLEOTIDE SEQUENCE</scope>
    <source>
        <strain evidence="2">CHK180-15479</strain>
    </source>
</reference>
<evidence type="ECO:0000256" key="1">
    <source>
        <dbReference type="SAM" id="SignalP"/>
    </source>
</evidence>
<dbReference type="AlphaFoldDB" id="A0A9D2MZP0"/>
<evidence type="ECO:0000313" key="2">
    <source>
        <dbReference type="EMBL" id="HJC05712.1"/>
    </source>
</evidence>
<dbReference type="PANTHER" id="PTHR34387:SF1">
    <property type="entry name" value="PERIPLASMIC IMMUNOGENIC PROTEIN"/>
    <property type="match status" value="1"/>
</dbReference>
<dbReference type="InterPro" id="IPR052022">
    <property type="entry name" value="26kDa_periplasmic_antigen"/>
</dbReference>
<evidence type="ECO:0000313" key="3">
    <source>
        <dbReference type="Proteomes" id="UP000823910"/>
    </source>
</evidence>
<dbReference type="EMBL" id="DWWT01000026">
    <property type="protein sequence ID" value="HJC05712.1"/>
    <property type="molecule type" value="Genomic_DNA"/>
</dbReference>